<dbReference type="InterPro" id="IPR003869">
    <property type="entry name" value="Polysac_CapD-like"/>
</dbReference>
<evidence type="ECO:0000256" key="1">
    <source>
        <dbReference type="ARBA" id="ARBA00007430"/>
    </source>
</evidence>
<dbReference type="SUPFAM" id="SSF51735">
    <property type="entry name" value="NAD(P)-binding Rossmann-fold domains"/>
    <property type="match status" value="1"/>
</dbReference>
<dbReference type="Pfam" id="PF02719">
    <property type="entry name" value="Polysacc_synt_2"/>
    <property type="match status" value="1"/>
</dbReference>
<dbReference type="EMBL" id="UINC01057057">
    <property type="protein sequence ID" value="SVB77810.1"/>
    <property type="molecule type" value="Genomic_DNA"/>
</dbReference>
<protein>
    <recommendedName>
        <fullName evidence="2">Polysaccharide biosynthesis protein CapD-like domain-containing protein</fullName>
    </recommendedName>
</protein>
<evidence type="ECO:0000259" key="2">
    <source>
        <dbReference type="Pfam" id="PF02719"/>
    </source>
</evidence>
<feature type="non-terminal residue" evidence="3">
    <location>
        <position position="1"/>
    </location>
</feature>
<dbReference type="PANTHER" id="PTHR43318:SF1">
    <property type="entry name" value="POLYSACCHARIDE BIOSYNTHESIS PROTEIN EPSC-RELATED"/>
    <property type="match status" value="1"/>
</dbReference>
<dbReference type="InterPro" id="IPR051203">
    <property type="entry name" value="Polysaccharide_Synthase-Rel"/>
</dbReference>
<organism evidence="3">
    <name type="scientific">marine metagenome</name>
    <dbReference type="NCBI Taxonomy" id="408172"/>
    <lineage>
        <taxon>unclassified sequences</taxon>
        <taxon>metagenomes</taxon>
        <taxon>ecological metagenomes</taxon>
    </lineage>
</organism>
<comment type="similarity">
    <text evidence="1">Belongs to the polysaccharide synthase family.</text>
</comment>
<accession>A0A382GRR6</accession>
<feature type="domain" description="Polysaccharide biosynthesis protein CapD-like" evidence="2">
    <location>
        <begin position="123"/>
        <end position="414"/>
    </location>
</feature>
<proteinExistence type="inferred from homology"/>
<name>A0A382GRR6_9ZZZZ</name>
<gene>
    <name evidence="3" type="ORF">METZ01_LOCUS230664</name>
</gene>
<reference evidence="3" key="1">
    <citation type="submission" date="2018-05" db="EMBL/GenBank/DDBJ databases">
        <authorList>
            <person name="Lanie J.A."/>
            <person name="Ng W.-L."/>
            <person name="Kazmierczak K.M."/>
            <person name="Andrzejewski T.M."/>
            <person name="Davidsen T.M."/>
            <person name="Wayne K.J."/>
            <person name="Tettelin H."/>
            <person name="Glass J.I."/>
            <person name="Rusch D."/>
            <person name="Podicherti R."/>
            <person name="Tsui H.-C.T."/>
            <person name="Winkler M.E."/>
        </authorList>
    </citation>
    <scope>NUCLEOTIDE SEQUENCE</scope>
</reference>
<evidence type="ECO:0000313" key="3">
    <source>
        <dbReference type="EMBL" id="SVB77810.1"/>
    </source>
</evidence>
<dbReference type="PANTHER" id="PTHR43318">
    <property type="entry name" value="UDP-N-ACETYLGLUCOSAMINE 4,6-DEHYDRATASE"/>
    <property type="match status" value="1"/>
</dbReference>
<dbReference type="CDD" id="cd05237">
    <property type="entry name" value="UDP_invert_4-6DH_SDR_e"/>
    <property type="match status" value="1"/>
</dbReference>
<sequence>NYRVVGIVSDTNARVGRKIHGVEVMGTIDQISAVVEKLSNLGAKPQRLIMTSERFESMKVKELFETADSLGMNIARLRSLSDFQNDLPDDMKVKPIDVEDLLGRPQTALDKAGVKRLISGKRLLITGAGGSIGRELVRQVSNLEPDHITLVDSSEYNLFCVDMELANQHGDLSRQALLGDVRDRIRIKSIFVDQRPDIVFHAAALKHVPLVEANILEGISTNIFGTVNVADAARSCNVSTFIQISTDKAVNPTSVMGVSKRVAEQYCQALELERSSKDDTNFITVRFGNVLGSTGSVVELFRKQLSDGGPLTVTHPDMTRYFMTTREAVELVLQAAAFGVEEEALNGRIFVLDMGEPVRIMDLARQMIRLADLIPDEDIEIVITGIRPGEKLFEEVLHGSEAPVKSNQEGILIASSRTVTLEEVESDFEELRGALTTENLTGVFDLIYKLVPEYKPNDTEVSQSGAV</sequence>
<dbReference type="Gene3D" id="3.40.50.720">
    <property type="entry name" value="NAD(P)-binding Rossmann-like Domain"/>
    <property type="match status" value="2"/>
</dbReference>
<dbReference type="AlphaFoldDB" id="A0A382GRR6"/>
<dbReference type="InterPro" id="IPR036291">
    <property type="entry name" value="NAD(P)-bd_dom_sf"/>
</dbReference>